<proteinExistence type="predicted"/>
<protein>
    <submittedName>
        <fullName evidence="2">Uncharacterized protein</fullName>
    </submittedName>
</protein>
<reference evidence="3" key="1">
    <citation type="submission" date="2017-09" db="EMBL/GenBank/DDBJ databases">
        <authorList>
            <person name="Varghese N."/>
            <person name="Submissions S."/>
        </authorList>
    </citation>
    <scope>NUCLEOTIDE SEQUENCE [LARGE SCALE GENOMIC DNA]</scope>
    <source>
        <strain evidence="3">MSL47</strain>
    </source>
</reference>
<evidence type="ECO:0000313" key="2">
    <source>
        <dbReference type="EMBL" id="SNY35757.1"/>
    </source>
</evidence>
<accession>A0A285HJA8</accession>
<keyword evidence="3" id="KW-1185">Reference proteome</keyword>
<evidence type="ECO:0000313" key="3">
    <source>
        <dbReference type="Proteomes" id="UP000219573"/>
    </source>
</evidence>
<gene>
    <name evidence="2" type="ORF">SAMN06265827_1201</name>
</gene>
<keyword evidence="1" id="KW-0732">Signal</keyword>
<dbReference type="AlphaFoldDB" id="A0A285HJA8"/>
<dbReference type="EMBL" id="OBDZ01000020">
    <property type="protein sequence ID" value="SNY35757.1"/>
    <property type="molecule type" value="Genomic_DNA"/>
</dbReference>
<dbReference type="RefSeq" id="WP_097018549.1">
    <property type="nucleotide sequence ID" value="NZ_OBDZ01000020.1"/>
</dbReference>
<name>A0A285HJA8_9FIRM</name>
<dbReference type="OrthoDB" id="2111300at2"/>
<feature type="chain" id="PRO_5038575787" evidence="1">
    <location>
        <begin position="21"/>
        <end position="462"/>
    </location>
</feature>
<organism evidence="2 3">
    <name type="scientific">Orenia metallireducens</name>
    <dbReference type="NCBI Taxonomy" id="1413210"/>
    <lineage>
        <taxon>Bacteria</taxon>
        <taxon>Bacillati</taxon>
        <taxon>Bacillota</taxon>
        <taxon>Clostridia</taxon>
        <taxon>Halanaerobiales</taxon>
        <taxon>Halobacteroidaceae</taxon>
        <taxon>Orenia</taxon>
    </lineage>
</organism>
<evidence type="ECO:0000256" key="1">
    <source>
        <dbReference type="SAM" id="SignalP"/>
    </source>
</evidence>
<feature type="signal peptide" evidence="1">
    <location>
        <begin position="1"/>
        <end position="20"/>
    </location>
</feature>
<dbReference type="Proteomes" id="UP000219573">
    <property type="component" value="Unassembled WGS sequence"/>
</dbReference>
<sequence length="462" mass="52420">MKRLLTFLIVFTLMFSLSTAKICAFENAFEQDSSSGDSGFGDENTSSLEFSGSLEYKIRSILDKKSDSDLSYPINSEAELELGLDYSRDNSDIKATLAFDDNGDVALDEAFIRLYYDDFDLEAGKMKVVWGKGDKLHVVDNLNGEDLTDFINPEYLDRQIAENMVKLNYYLGTGKLEAVYTPEFTANKLDREGDWMLSKVSKMKELKPIAVKEFGLTDALEIEDSLAGDESNEFKDGQLALRYTNSKGGYDYGFSIYQGRLKNLSMDKSAIAKLEKGVYRDSQAFLNDLDLHYDEVTVLGAELSSVLFGINSRGELAYYLTDDRNGDDPTVHNNKLAWIIGGDRDLALHNVNVNLQVKSELILDKDKVDDNPADIDYSEDYFTNMMVLKVSDDFNNQRILPEVSLMYNLESQDYILDNQLEFIVKDDTSIKFNYKLFQGDGDTLFGQFDENDYISMVVNYEF</sequence>